<dbReference type="Gene3D" id="3.30.559.10">
    <property type="entry name" value="Chloramphenicol acetyltransferase-like domain"/>
    <property type="match status" value="1"/>
</dbReference>
<evidence type="ECO:0000313" key="7">
    <source>
        <dbReference type="Proteomes" id="UP000287547"/>
    </source>
</evidence>
<dbReference type="GO" id="GO:0008610">
    <property type="term" value="P:lipid biosynthetic process"/>
    <property type="evidence" value="ECO:0007669"/>
    <property type="project" value="UniProtKB-ARBA"/>
</dbReference>
<dbReference type="EMBL" id="QHKI01000025">
    <property type="protein sequence ID" value="RSM81610.1"/>
    <property type="molecule type" value="Genomic_DNA"/>
</dbReference>
<dbReference type="PROSITE" id="PS00455">
    <property type="entry name" value="AMP_BINDING"/>
    <property type="match status" value="1"/>
</dbReference>
<dbReference type="GO" id="GO:0031177">
    <property type="term" value="F:phosphopantetheine binding"/>
    <property type="evidence" value="ECO:0007669"/>
    <property type="project" value="InterPro"/>
</dbReference>
<dbReference type="Gene3D" id="3.30.559.30">
    <property type="entry name" value="Nonribosomal peptide synthetase, condensation domain"/>
    <property type="match status" value="1"/>
</dbReference>
<evidence type="ECO:0000256" key="3">
    <source>
        <dbReference type="ARBA" id="ARBA00022553"/>
    </source>
</evidence>
<name>A0A428Z4S2_KIBAR</name>
<evidence type="ECO:0000256" key="2">
    <source>
        <dbReference type="ARBA" id="ARBA00022450"/>
    </source>
</evidence>
<dbReference type="InterPro" id="IPR009081">
    <property type="entry name" value="PP-bd_ACP"/>
</dbReference>
<dbReference type="GO" id="GO:0003824">
    <property type="term" value="F:catalytic activity"/>
    <property type="evidence" value="ECO:0007669"/>
    <property type="project" value="InterPro"/>
</dbReference>
<dbReference type="PROSITE" id="PS50075">
    <property type="entry name" value="CARRIER"/>
    <property type="match status" value="2"/>
</dbReference>
<dbReference type="PROSITE" id="PS00012">
    <property type="entry name" value="PHOSPHOPANTETHEINE"/>
    <property type="match status" value="1"/>
</dbReference>
<dbReference type="Pfam" id="PF00501">
    <property type="entry name" value="AMP-binding"/>
    <property type="match status" value="2"/>
</dbReference>
<dbReference type="InterPro" id="IPR045851">
    <property type="entry name" value="AMP-bd_C_sf"/>
</dbReference>
<dbReference type="InterPro" id="IPR020806">
    <property type="entry name" value="PKS_PP-bd"/>
</dbReference>
<dbReference type="PANTHER" id="PTHR45527">
    <property type="entry name" value="NONRIBOSOMAL PEPTIDE SYNTHETASE"/>
    <property type="match status" value="1"/>
</dbReference>
<keyword evidence="3" id="KW-0597">Phosphoprotein</keyword>
<dbReference type="Gene3D" id="3.40.50.12780">
    <property type="entry name" value="N-terminal domain of ligase-like"/>
    <property type="match status" value="1"/>
</dbReference>
<evidence type="ECO:0000313" key="6">
    <source>
        <dbReference type="EMBL" id="RSM81610.1"/>
    </source>
</evidence>
<keyword evidence="2" id="KW-0596">Phosphopantetheine</keyword>
<comment type="caution">
    <text evidence="6">The sequence shown here is derived from an EMBL/GenBank/DDBJ whole genome shotgun (WGS) entry which is preliminary data.</text>
</comment>
<dbReference type="Pfam" id="PF00550">
    <property type="entry name" value="PP-binding"/>
    <property type="match status" value="2"/>
</dbReference>
<dbReference type="SUPFAM" id="SSF52777">
    <property type="entry name" value="CoA-dependent acyltransferases"/>
    <property type="match status" value="2"/>
</dbReference>
<dbReference type="InterPro" id="IPR020845">
    <property type="entry name" value="AMP-binding_CS"/>
</dbReference>
<dbReference type="OrthoDB" id="2472181at2"/>
<dbReference type="Proteomes" id="UP000287547">
    <property type="component" value="Unassembled WGS sequence"/>
</dbReference>
<comment type="cofactor">
    <cofactor evidence="1">
        <name>pantetheine 4'-phosphate</name>
        <dbReference type="ChEBI" id="CHEBI:47942"/>
    </cofactor>
</comment>
<dbReference type="SUPFAM" id="SSF47336">
    <property type="entry name" value="ACP-like"/>
    <property type="match status" value="2"/>
</dbReference>
<protein>
    <recommendedName>
        <fullName evidence="5">Carrier domain-containing protein</fullName>
    </recommendedName>
</protein>
<evidence type="ECO:0000259" key="5">
    <source>
        <dbReference type="PROSITE" id="PS50075"/>
    </source>
</evidence>
<dbReference type="Gene3D" id="1.10.1200.10">
    <property type="entry name" value="ACP-like"/>
    <property type="match status" value="2"/>
</dbReference>
<dbReference type="PANTHER" id="PTHR45527:SF1">
    <property type="entry name" value="FATTY ACID SYNTHASE"/>
    <property type="match status" value="1"/>
</dbReference>
<dbReference type="Gene3D" id="3.30.300.30">
    <property type="match status" value="1"/>
</dbReference>
<dbReference type="InterPro" id="IPR042099">
    <property type="entry name" value="ANL_N_sf"/>
</dbReference>
<evidence type="ECO:0000256" key="1">
    <source>
        <dbReference type="ARBA" id="ARBA00001957"/>
    </source>
</evidence>
<sequence>MTTAARVEQLVAEVAQRHPHRPALAGPDETVDFAELERRASVLADRLRQAGVTAGQAVAVRMPRSVEHAVAILACWKAGAVCVPIDPGTPRRRVDTMLSITSACAVIEPGGQISPLDGDGVLDPDLAYVFFTSGSTSEPKAVGTPHSGIINEALWTAEDFDLSEQDRGSWLSSPGFAISRWELWSSLTAGVCVAVAGEGVEWSEASTRDWLAQAGVTWAIVVTSLGERLFDLDWAQGGSLRLLVTGGEQLRKWPSNLPFEVVNAYGVTETSGVRAVAWLPRTPPSEGMPPVGKAIANTRLYVLDDKFAPVPSGQTGELFVAGDGLSPGYLGQPELTEERFLADPFGPAGSRMYRTGDLAVVNGDGDLEIIGRIGAGAKIDGVRVDFAEIEASLLAHPAVSMAAAELNPGLGLVAHVVGDELSPNDLRSFLAGRLPRALVPTAFVSATTLPTLPSGKIDRSRLPQPGPDNLLKDPYVGPRDDVEREVVRAFQAALGAEHAISGHEDFFAIGGDSLAMAQVRTTLAEHFGVTMPMAVLFECRTPIRIAAALRTFVADSAGQEPRWRELPGDQPRKVPLTSGQRGIWFQEEMYPDSARYLEVITVWLSGAVNVERLQRALQDLVAVHPALRTAFADEGSEVVQVVHPAAQCELRIADVAPTTYDDVLADLAKANQLEPMDLGRAPLMRGQLYRGESESLLAIVIHHLVWDGTSAEVLVRDLAALYDGGPVTVNPVLVGDGEASAADLAYWVEELAGAPKVTWADPVPETGRMGVVELPVPPDAVTAMRSLAETLGITPHMIGVGCLALALRRFHSSDEIVVSSPASVRPDQAAGSIGLHVNMLPLRLRLSGHVTGRKFFESVRRTCLDAWDHRDVPFDRVVADTTHGRRSSAEPPYSQVMFCYNRFPRLVSSVDNVGWRVDHLPSRAPKCSLMVSWNDKSTGWTIRVEHATDRIDRTTAENLADGMVGLLAALAGKPDTTLAALPGFPTAGAPAVPTRAAAGVSVEDVRRESVPAQGEKDAIAEQIAQMWCSVLGVSAVSDSDHFFDQGGRSMAAMRLVTMVRSTLGLRVPVRDVFDTDSFAEFVALVRERLSARSPKG</sequence>
<evidence type="ECO:0000256" key="4">
    <source>
        <dbReference type="SAM" id="MobiDB-lite"/>
    </source>
</evidence>
<dbReference type="InterPro" id="IPR006162">
    <property type="entry name" value="Ppantetheine_attach_site"/>
</dbReference>
<dbReference type="GO" id="GO:0044550">
    <property type="term" value="P:secondary metabolite biosynthetic process"/>
    <property type="evidence" value="ECO:0007669"/>
    <property type="project" value="TreeGrafter"/>
</dbReference>
<dbReference type="InterPro" id="IPR036736">
    <property type="entry name" value="ACP-like_sf"/>
</dbReference>
<feature type="region of interest" description="Disordered" evidence="4">
    <location>
        <begin position="455"/>
        <end position="475"/>
    </location>
</feature>
<dbReference type="InterPro" id="IPR001242">
    <property type="entry name" value="Condensation_dom"/>
</dbReference>
<dbReference type="GO" id="GO:0005737">
    <property type="term" value="C:cytoplasm"/>
    <property type="evidence" value="ECO:0007669"/>
    <property type="project" value="TreeGrafter"/>
</dbReference>
<dbReference type="SUPFAM" id="SSF56801">
    <property type="entry name" value="Acetyl-CoA synthetase-like"/>
    <property type="match status" value="1"/>
</dbReference>
<feature type="domain" description="Carrier" evidence="5">
    <location>
        <begin position="477"/>
        <end position="553"/>
    </location>
</feature>
<dbReference type="CDD" id="cd05930">
    <property type="entry name" value="A_NRPS"/>
    <property type="match status" value="1"/>
</dbReference>
<gene>
    <name evidence="6" type="ORF">DMH04_27415</name>
</gene>
<dbReference type="Pfam" id="PF00668">
    <property type="entry name" value="Condensation"/>
    <property type="match status" value="1"/>
</dbReference>
<dbReference type="GO" id="GO:0043041">
    <property type="term" value="P:amino acid activation for nonribosomal peptide biosynthetic process"/>
    <property type="evidence" value="ECO:0007669"/>
    <property type="project" value="TreeGrafter"/>
</dbReference>
<feature type="domain" description="Carrier" evidence="5">
    <location>
        <begin position="1014"/>
        <end position="1089"/>
    </location>
</feature>
<proteinExistence type="predicted"/>
<reference evidence="6 7" key="1">
    <citation type="submission" date="2018-05" db="EMBL/GenBank/DDBJ databases">
        <title>Evolution of GPA BGCs.</title>
        <authorList>
            <person name="Waglechner N."/>
            <person name="Wright G.D."/>
        </authorList>
    </citation>
    <scope>NUCLEOTIDE SEQUENCE [LARGE SCALE GENOMIC DNA]</scope>
    <source>
        <strain evidence="6 7">A82846</strain>
    </source>
</reference>
<dbReference type="SMART" id="SM00823">
    <property type="entry name" value="PKS_PP"/>
    <property type="match status" value="2"/>
</dbReference>
<accession>A0A428Z4S2</accession>
<dbReference type="RefSeq" id="WP_037267997.1">
    <property type="nucleotide sequence ID" value="NZ_QHKI01000025.1"/>
</dbReference>
<organism evidence="6 7">
    <name type="scientific">Kibdelosporangium aridum</name>
    <dbReference type="NCBI Taxonomy" id="2030"/>
    <lineage>
        <taxon>Bacteria</taxon>
        <taxon>Bacillati</taxon>
        <taxon>Actinomycetota</taxon>
        <taxon>Actinomycetes</taxon>
        <taxon>Pseudonocardiales</taxon>
        <taxon>Pseudonocardiaceae</taxon>
        <taxon>Kibdelosporangium</taxon>
    </lineage>
</organism>
<dbReference type="AlphaFoldDB" id="A0A428Z4S2"/>
<dbReference type="InterPro" id="IPR023213">
    <property type="entry name" value="CAT-like_dom_sf"/>
</dbReference>
<dbReference type="InterPro" id="IPR000873">
    <property type="entry name" value="AMP-dep_synth/lig_dom"/>
</dbReference>